<dbReference type="InterPro" id="IPR018392">
    <property type="entry name" value="LysM"/>
</dbReference>
<reference evidence="2 3" key="1">
    <citation type="submission" date="2019-09" db="EMBL/GenBank/DDBJ databases">
        <title>Screening of Novel Bioactive Compounds from Soil-Associated.</title>
        <authorList>
            <person name="Zhao S."/>
        </authorList>
    </citation>
    <scope>NUCLEOTIDE SEQUENCE [LARGE SCALE GENOMIC DNA]</scope>
    <source>
        <strain evidence="2 3">HIT-DPA4</strain>
    </source>
</reference>
<proteinExistence type="predicted"/>
<dbReference type="EMBL" id="VZRB01000005">
    <property type="protein sequence ID" value="KAB1148213.1"/>
    <property type="molecule type" value="Genomic_DNA"/>
</dbReference>
<dbReference type="Pfam" id="PF19266">
    <property type="entry name" value="CIS_tube"/>
    <property type="match status" value="1"/>
</dbReference>
<name>A0A6H9V452_9ACTN</name>
<sequence length="221" mass="24838">MILEENQLAKLTLDVFRDQRFTQPVGRWQAQFNPTELSFGLKNRYTNEQPAGASKPATSYAGGEPDELTVEFFFDGTGVVEAAETVRARLQALLALTRFQPESHAPYYVRLHWGDFVFPGVMLSADVTYHLFDRQGEPVRARVKATFQEVVEPDDLAKTERRESSDLYQTWLVRAGDTIDGIAHRVYGAVEFWRPVAEANRLANPRSLVPGTVLVLPPKAG</sequence>
<accession>A0A6H9V452</accession>
<dbReference type="InterPro" id="IPR036779">
    <property type="entry name" value="LysM_dom_sf"/>
</dbReference>
<evidence type="ECO:0000313" key="2">
    <source>
        <dbReference type="EMBL" id="KAB1148213.1"/>
    </source>
</evidence>
<dbReference type="AlphaFoldDB" id="A0A6H9V452"/>
<evidence type="ECO:0000259" key="1">
    <source>
        <dbReference type="PROSITE" id="PS51782"/>
    </source>
</evidence>
<organism evidence="2 3">
    <name type="scientific">Streptomyces luteolifulvus</name>
    <dbReference type="NCBI Taxonomy" id="2615112"/>
    <lineage>
        <taxon>Bacteria</taxon>
        <taxon>Bacillati</taxon>
        <taxon>Actinomycetota</taxon>
        <taxon>Actinomycetes</taxon>
        <taxon>Kitasatosporales</taxon>
        <taxon>Streptomycetaceae</taxon>
        <taxon>Streptomyces</taxon>
    </lineage>
</organism>
<dbReference type="Proteomes" id="UP000442707">
    <property type="component" value="Unassembled WGS sequence"/>
</dbReference>
<dbReference type="InterPro" id="IPR045361">
    <property type="entry name" value="CIS_tube_prot_N"/>
</dbReference>
<evidence type="ECO:0000313" key="3">
    <source>
        <dbReference type="Proteomes" id="UP000442707"/>
    </source>
</evidence>
<gene>
    <name evidence="2" type="ORF">F7R91_09940</name>
</gene>
<comment type="caution">
    <text evidence="2">The sequence shown here is derived from an EMBL/GenBank/DDBJ whole genome shotgun (WGS) entry which is preliminary data.</text>
</comment>
<dbReference type="Gene3D" id="3.10.350.10">
    <property type="entry name" value="LysM domain"/>
    <property type="match status" value="1"/>
</dbReference>
<protein>
    <submittedName>
        <fullName evidence="2">LysM peptidoglycan-binding domain-containing protein</fullName>
    </submittedName>
</protein>
<dbReference type="CDD" id="cd00118">
    <property type="entry name" value="LysM"/>
    <property type="match status" value="1"/>
</dbReference>
<dbReference type="Pfam" id="PF01476">
    <property type="entry name" value="LysM"/>
    <property type="match status" value="1"/>
</dbReference>
<dbReference type="RefSeq" id="WP_150946677.1">
    <property type="nucleotide sequence ID" value="NZ_VZRB01000005.1"/>
</dbReference>
<dbReference type="PROSITE" id="PS51782">
    <property type="entry name" value="LYSM"/>
    <property type="match status" value="1"/>
</dbReference>
<feature type="domain" description="LysM" evidence="1">
    <location>
        <begin position="169"/>
        <end position="216"/>
    </location>
</feature>
<keyword evidence="3" id="KW-1185">Reference proteome</keyword>